<keyword evidence="3" id="KW-1185">Reference proteome</keyword>
<feature type="region of interest" description="Disordered" evidence="1">
    <location>
        <begin position="87"/>
        <end position="107"/>
    </location>
</feature>
<feature type="region of interest" description="Disordered" evidence="1">
    <location>
        <begin position="27"/>
        <end position="46"/>
    </location>
</feature>
<gene>
    <name evidence="2" type="ORF">PXEA_LOCUS7549</name>
</gene>
<evidence type="ECO:0000313" key="2">
    <source>
        <dbReference type="EMBL" id="VEL14109.1"/>
    </source>
</evidence>
<proteinExistence type="predicted"/>
<protein>
    <submittedName>
        <fullName evidence="2">Uncharacterized protein</fullName>
    </submittedName>
</protein>
<feature type="region of interest" description="Disordered" evidence="1">
    <location>
        <begin position="1"/>
        <end position="21"/>
    </location>
</feature>
<dbReference type="AlphaFoldDB" id="A0A3S5CJT2"/>
<organism evidence="2 3">
    <name type="scientific">Protopolystoma xenopodis</name>
    <dbReference type="NCBI Taxonomy" id="117903"/>
    <lineage>
        <taxon>Eukaryota</taxon>
        <taxon>Metazoa</taxon>
        <taxon>Spiralia</taxon>
        <taxon>Lophotrochozoa</taxon>
        <taxon>Platyhelminthes</taxon>
        <taxon>Monogenea</taxon>
        <taxon>Polyopisthocotylea</taxon>
        <taxon>Polystomatidea</taxon>
        <taxon>Polystomatidae</taxon>
        <taxon>Protopolystoma</taxon>
    </lineage>
</organism>
<evidence type="ECO:0000256" key="1">
    <source>
        <dbReference type="SAM" id="MobiDB-lite"/>
    </source>
</evidence>
<feature type="compositionally biased region" description="Low complexity" evidence="1">
    <location>
        <begin position="87"/>
        <end position="100"/>
    </location>
</feature>
<name>A0A3S5CJT2_9PLAT</name>
<dbReference type="Proteomes" id="UP000784294">
    <property type="component" value="Unassembled WGS sequence"/>
</dbReference>
<comment type="caution">
    <text evidence="2">The sequence shown here is derived from an EMBL/GenBank/DDBJ whole genome shotgun (WGS) entry which is preliminary data.</text>
</comment>
<reference evidence="2" key="1">
    <citation type="submission" date="2018-11" db="EMBL/GenBank/DDBJ databases">
        <authorList>
            <consortium name="Pathogen Informatics"/>
        </authorList>
    </citation>
    <scope>NUCLEOTIDE SEQUENCE</scope>
</reference>
<dbReference type="EMBL" id="CAAALY010020033">
    <property type="protein sequence ID" value="VEL14109.1"/>
    <property type="molecule type" value="Genomic_DNA"/>
</dbReference>
<sequence length="276" mass="30278">MMTHHNTPAPRRLGHFCPRRASFPNAHADPAPFQLSRASGPDRSAQAIDTTGTISHSRPVCHCAWLHTQITRGPRKCSNYCRYLVSSKTGSTGRPTSTPSAELTSSAVASTSTRHFTLARRHVSRLGAPETTAPTHLQVAPGLAWPGIMTHSTPSPQAYLFTSLQPFASDPNSLGYMHSTHSSCELVKEANEVDPSSFCPDPYTYSLPPYLTYLQTCRLSITLSVLISALMASDFYAVRQARKTKEEHRRTGAVGRSIKDIFCAQSKSFHPKIILN</sequence>
<evidence type="ECO:0000313" key="3">
    <source>
        <dbReference type="Proteomes" id="UP000784294"/>
    </source>
</evidence>
<accession>A0A3S5CJT2</accession>